<dbReference type="PROSITE" id="PS50830">
    <property type="entry name" value="TNASE_3"/>
    <property type="match status" value="1"/>
</dbReference>
<dbReference type="EMBL" id="NMVO01000013">
    <property type="protein sequence ID" value="OYO13353.1"/>
    <property type="molecule type" value="Genomic_DNA"/>
</dbReference>
<feature type="region of interest" description="Disordered" evidence="1">
    <location>
        <begin position="42"/>
        <end position="62"/>
    </location>
</feature>
<sequence>MRPFACPAQAGGTRLNVVKPVAVAGGVLATTVVLGAVIAQSGERGTASDAPAPSPSATRPTTTVTRVIDGDTIQVDDAGTPRRIRLLNVDTPETVDPNQTVQCGGPEATEWLKRRLPAGAEVSLQYDVERTDGYGRTLAKVISRGQNVSAEIAREGLGLAMVIAPNRAFYPEVQAAERQARDGRRGLFAADSRCTVEALVDQQTQALDSATQPPASDADVADYDRQLLLLAAELDRGRALLRDLDFPPDRFPWRGRESSELRGFRSTLQRSQDRAESVHRTWQAERARLAERPTPSATPAPSSTPASTASRDSGRETTRQPTRTTSTAPRTTKPPEVRPPTTKAPATRAPATKAPTSRAPEPVKPAPQPTSKYTGPRCYEPGGKAWRPC</sequence>
<gene>
    <name evidence="3" type="ORF">CGZ94_10235</name>
</gene>
<feature type="compositionally biased region" description="Low complexity" evidence="1">
    <location>
        <begin position="47"/>
        <end position="62"/>
    </location>
</feature>
<name>A0A255GGB2_9ACTN</name>
<proteinExistence type="predicted"/>
<dbReference type="InterPro" id="IPR035437">
    <property type="entry name" value="SNase_OB-fold_sf"/>
</dbReference>
<reference evidence="3 4" key="1">
    <citation type="submission" date="2017-07" db="EMBL/GenBank/DDBJ databases">
        <title>Draft whole genome sequences of clinical Proprionibacteriaceae strains.</title>
        <authorList>
            <person name="Bernier A.-M."/>
            <person name="Bernard K."/>
            <person name="Domingo M.-C."/>
        </authorList>
    </citation>
    <scope>NUCLEOTIDE SEQUENCE [LARGE SCALE GENOMIC DNA]</scope>
    <source>
        <strain evidence="3 4">NML 030167</strain>
    </source>
</reference>
<dbReference type="GO" id="GO:0003676">
    <property type="term" value="F:nucleic acid binding"/>
    <property type="evidence" value="ECO:0007669"/>
    <property type="project" value="InterPro"/>
</dbReference>
<dbReference type="Gene3D" id="2.40.50.90">
    <property type="match status" value="1"/>
</dbReference>
<dbReference type="GO" id="GO:0004518">
    <property type="term" value="F:nuclease activity"/>
    <property type="evidence" value="ECO:0007669"/>
    <property type="project" value="InterPro"/>
</dbReference>
<feature type="compositionally biased region" description="Basic and acidic residues" evidence="1">
    <location>
        <begin position="271"/>
        <end position="291"/>
    </location>
</feature>
<evidence type="ECO:0000259" key="2">
    <source>
        <dbReference type="PROSITE" id="PS50830"/>
    </source>
</evidence>
<dbReference type="SUPFAM" id="SSF50199">
    <property type="entry name" value="Staphylococcal nuclease"/>
    <property type="match status" value="1"/>
</dbReference>
<protein>
    <recommendedName>
        <fullName evidence="2">TNase-like domain-containing protein</fullName>
    </recommendedName>
</protein>
<evidence type="ECO:0000313" key="4">
    <source>
        <dbReference type="Proteomes" id="UP000215896"/>
    </source>
</evidence>
<feature type="compositionally biased region" description="Low complexity" evidence="1">
    <location>
        <begin position="319"/>
        <end position="331"/>
    </location>
</feature>
<organism evidence="3 4">
    <name type="scientific">Enemella evansiae</name>
    <dbReference type="NCBI Taxonomy" id="2016499"/>
    <lineage>
        <taxon>Bacteria</taxon>
        <taxon>Bacillati</taxon>
        <taxon>Actinomycetota</taxon>
        <taxon>Actinomycetes</taxon>
        <taxon>Propionibacteriales</taxon>
        <taxon>Propionibacteriaceae</taxon>
        <taxon>Enemella</taxon>
    </lineage>
</organism>
<dbReference type="SMART" id="SM00318">
    <property type="entry name" value="SNc"/>
    <property type="match status" value="1"/>
</dbReference>
<keyword evidence="4" id="KW-1185">Reference proteome</keyword>
<dbReference type="PROSITE" id="PS01123">
    <property type="entry name" value="TNASE_1"/>
    <property type="match status" value="1"/>
</dbReference>
<accession>A0A255GGB2</accession>
<dbReference type="InterPro" id="IPR016071">
    <property type="entry name" value="Staphylococal_nuclease_OB-fold"/>
</dbReference>
<feature type="region of interest" description="Disordered" evidence="1">
    <location>
        <begin position="245"/>
        <end position="389"/>
    </location>
</feature>
<feature type="domain" description="TNase-like" evidence="2">
    <location>
        <begin position="58"/>
        <end position="190"/>
    </location>
</feature>
<dbReference type="InterPro" id="IPR002071">
    <property type="entry name" value="Thermonucl_AS"/>
</dbReference>
<evidence type="ECO:0000256" key="1">
    <source>
        <dbReference type="SAM" id="MobiDB-lite"/>
    </source>
</evidence>
<comment type="caution">
    <text evidence="3">The sequence shown here is derived from an EMBL/GenBank/DDBJ whole genome shotgun (WGS) entry which is preliminary data.</text>
</comment>
<dbReference type="Pfam" id="PF00565">
    <property type="entry name" value="SNase"/>
    <property type="match status" value="1"/>
</dbReference>
<evidence type="ECO:0000313" key="3">
    <source>
        <dbReference type="EMBL" id="OYO13353.1"/>
    </source>
</evidence>
<dbReference type="Proteomes" id="UP000215896">
    <property type="component" value="Unassembled WGS sequence"/>
</dbReference>
<feature type="compositionally biased region" description="Basic and acidic residues" evidence="1">
    <location>
        <begin position="245"/>
        <end position="263"/>
    </location>
</feature>
<feature type="compositionally biased region" description="Low complexity" evidence="1">
    <location>
        <begin position="293"/>
        <end position="310"/>
    </location>
</feature>
<feature type="compositionally biased region" description="Low complexity" evidence="1">
    <location>
        <begin position="339"/>
        <end position="356"/>
    </location>
</feature>
<dbReference type="AlphaFoldDB" id="A0A255GGB2"/>